<dbReference type="PIRSF" id="PIRSF006060">
    <property type="entry name" value="AA_transporter"/>
    <property type="match status" value="1"/>
</dbReference>
<feature type="transmembrane region" description="Helical" evidence="7">
    <location>
        <begin position="132"/>
        <end position="152"/>
    </location>
</feature>
<feature type="transmembrane region" description="Helical" evidence="7">
    <location>
        <begin position="233"/>
        <end position="257"/>
    </location>
</feature>
<gene>
    <name evidence="8" type="ORF">AQJ91_23200</name>
</gene>
<dbReference type="AlphaFoldDB" id="A0A101UXS3"/>
<evidence type="ECO:0000256" key="6">
    <source>
        <dbReference type="SAM" id="MobiDB-lite"/>
    </source>
</evidence>
<protein>
    <submittedName>
        <fullName evidence="8">Amino acid permease</fullName>
    </submittedName>
</protein>
<keyword evidence="2" id="KW-1003">Cell membrane</keyword>
<reference evidence="8 9" key="1">
    <citation type="submission" date="2015-10" db="EMBL/GenBank/DDBJ databases">
        <title>Draft genome sequence of Streptomyces sp. RV15, isolated from a marine sponge.</title>
        <authorList>
            <person name="Ruckert C."/>
            <person name="Abdelmohsen U.R."/>
            <person name="Winkler A."/>
            <person name="Hentschel U."/>
            <person name="Kalinowski J."/>
            <person name="Kampfer P."/>
            <person name="Glaeser S."/>
        </authorList>
    </citation>
    <scope>NUCLEOTIDE SEQUENCE [LARGE SCALE GENOMIC DNA]</scope>
    <source>
        <strain evidence="8 9">RV15</strain>
    </source>
</reference>
<evidence type="ECO:0000313" key="8">
    <source>
        <dbReference type="EMBL" id="KUO18783.1"/>
    </source>
</evidence>
<proteinExistence type="predicted"/>
<dbReference type="Proteomes" id="UP000053260">
    <property type="component" value="Unassembled WGS sequence"/>
</dbReference>
<feature type="transmembrane region" description="Helical" evidence="7">
    <location>
        <begin position="383"/>
        <end position="399"/>
    </location>
</feature>
<dbReference type="STRING" id="909626.AQJ91_23200"/>
<keyword evidence="3 7" id="KW-0812">Transmembrane</keyword>
<feature type="transmembrane region" description="Helical" evidence="7">
    <location>
        <begin position="277"/>
        <end position="297"/>
    </location>
</feature>
<feature type="transmembrane region" description="Helical" evidence="7">
    <location>
        <begin position="354"/>
        <end position="376"/>
    </location>
</feature>
<evidence type="ECO:0000256" key="3">
    <source>
        <dbReference type="ARBA" id="ARBA00022692"/>
    </source>
</evidence>
<comment type="subcellular location">
    <subcellularLocation>
        <location evidence="1">Cell membrane</location>
        <topology evidence="1">Multi-pass membrane protein</topology>
    </subcellularLocation>
</comment>
<feature type="transmembrane region" description="Helical" evidence="7">
    <location>
        <begin position="94"/>
        <end position="120"/>
    </location>
</feature>
<evidence type="ECO:0000256" key="5">
    <source>
        <dbReference type="ARBA" id="ARBA00023136"/>
    </source>
</evidence>
<dbReference type="GO" id="GO:0005886">
    <property type="term" value="C:plasma membrane"/>
    <property type="evidence" value="ECO:0007669"/>
    <property type="project" value="UniProtKB-SubCell"/>
</dbReference>
<evidence type="ECO:0000256" key="4">
    <source>
        <dbReference type="ARBA" id="ARBA00022989"/>
    </source>
</evidence>
<organism evidence="8 9">
    <name type="scientific">Streptomyces dysideae</name>
    <dbReference type="NCBI Taxonomy" id="909626"/>
    <lineage>
        <taxon>Bacteria</taxon>
        <taxon>Bacillati</taxon>
        <taxon>Actinomycetota</taxon>
        <taxon>Actinomycetes</taxon>
        <taxon>Kitasatosporales</taxon>
        <taxon>Streptomycetaceae</taxon>
        <taxon>Streptomyces</taxon>
    </lineage>
</organism>
<dbReference type="InterPro" id="IPR002293">
    <property type="entry name" value="AA/rel_permease1"/>
</dbReference>
<feature type="transmembrane region" description="Helical" evidence="7">
    <location>
        <begin position="329"/>
        <end position="348"/>
    </location>
</feature>
<feature type="transmembrane region" description="Helical" evidence="7">
    <location>
        <begin position="191"/>
        <end position="212"/>
    </location>
</feature>
<accession>A0A101UXS3</accession>
<keyword evidence="5 7" id="KW-0472">Membrane</keyword>
<dbReference type="InterPro" id="IPR050367">
    <property type="entry name" value="APC_superfamily"/>
</dbReference>
<keyword evidence="9" id="KW-1185">Reference proteome</keyword>
<evidence type="ECO:0000256" key="7">
    <source>
        <dbReference type="SAM" id="Phobius"/>
    </source>
</evidence>
<evidence type="ECO:0000256" key="1">
    <source>
        <dbReference type="ARBA" id="ARBA00004651"/>
    </source>
</evidence>
<dbReference type="PANTHER" id="PTHR42770">
    <property type="entry name" value="AMINO ACID TRANSPORTER-RELATED"/>
    <property type="match status" value="1"/>
</dbReference>
<dbReference type="PANTHER" id="PTHR42770:SF13">
    <property type="entry name" value="L-METHIONINE_BRANCHED-CHAIN AMINO ACID EXPORTER YJEH"/>
    <property type="match status" value="1"/>
</dbReference>
<dbReference type="Gene3D" id="1.20.1740.10">
    <property type="entry name" value="Amino acid/polyamine transporter I"/>
    <property type="match status" value="1"/>
</dbReference>
<dbReference type="OrthoDB" id="9117841at2"/>
<dbReference type="EMBL" id="LMXB01000058">
    <property type="protein sequence ID" value="KUO18783.1"/>
    <property type="molecule type" value="Genomic_DNA"/>
</dbReference>
<name>A0A101UXS3_9ACTN</name>
<comment type="caution">
    <text evidence="8">The sequence shown here is derived from an EMBL/GenBank/DDBJ whole genome shotgun (WGS) entry which is preliminary data.</text>
</comment>
<evidence type="ECO:0000313" key="9">
    <source>
        <dbReference type="Proteomes" id="UP000053260"/>
    </source>
</evidence>
<dbReference type="GO" id="GO:0022857">
    <property type="term" value="F:transmembrane transporter activity"/>
    <property type="evidence" value="ECO:0007669"/>
    <property type="project" value="InterPro"/>
</dbReference>
<dbReference type="Pfam" id="PF13520">
    <property type="entry name" value="AA_permease_2"/>
    <property type="match status" value="1"/>
</dbReference>
<evidence type="ECO:0000256" key="2">
    <source>
        <dbReference type="ARBA" id="ARBA00022475"/>
    </source>
</evidence>
<feature type="region of interest" description="Disordered" evidence="6">
    <location>
        <begin position="435"/>
        <end position="459"/>
    </location>
</feature>
<dbReference type="RefSeq" id="WP_067025360.1">
    <property type="nucleotide sequence ID" value="NZ_KQ949089.1"/>
</dbReference>
<keyword evidence="4 7" id="KW-1133">Transmembrane helix</keyword>
<sequence>MSSESGETKKSRPSGRLTAVQGTAMYVGAVLGTGVIALPALAADAAGPASLLAWLALVLLSAPLAATFAALGARHPDAGGVSTYARLAFGDRTAAVVGWCFYLAVPPGASAAALFGGAYVSSALGGGRTTSTVTAVALMAVVTASNAVGVQVTGRFQFALAGLLVALLLAAVALSLPHASTENLRPFAPHGWTAIAPAAALLVWSFAGWEAITHLAGEFRSPARDLPRATTAAVVVVGVLYLAVAFAVIAVLGPGAARSEAPLGDLMAVGLGGNARLLAAMAALLLTLGAMNAYFAGAAKLGAALGRDGALPAWLTRGSTAGEVPRRSLGVVSSLALVSLVTVALTGLGARPLVLLTTGSFVTVYAVGVAAALRLLPKRGKSRAAALVALVAVLIMLLMSGRYLLWPLAVTGAALVYLRLGGRRAGRATSVGAAPDGAASAVAAAPPVDVSSDPTERSS</sequence>
<feature type="transmembrane region" description="Helical" evidence="7">
    <location>
        <begin position="52"/>
        <end position="73"/>
    </location>
</feature>
<feature type="transmembrane region" description="Helical" evidence="7">
    <location>
        <begin position="159"/>
        <end position="179"/>
    </location>
</feature>
<feature type="compositionally biased region" description="Low complexity" evidence="6">
    <location>
        <begin position="435"/>
        <end position="453"/>
    </location>
</feature>